<dbReference type="AlphaFoldDB" id="A0A0K2ZSH1"/>
<protein>
    <submittedName>
        <fullName evidence="1">Uncharacterized protein</fullName>
    </submittedName>
</protein>
<proteinExistence type="predicted"/>
<dbReference type="RefSeq" id="WP_053835200.1">
    <property type="nucleotide sequence ID" value="NZ_CXOI01000027.1"/>
</dbReference>
<evidence type="ECO:0000313" key="1">
    <source>
        <dbReference type="EMBL" id="CTP87104.1"/>
    </source>
</evidence>
<dbReference type="Proteomes" id="UP000046187">
    <property type="component" value="Unassembled WGS sequence"/>
</dbReference>
<evidence type="ECO:0000313" key="2">
    <source>
        <dbReference type="Proteomes" id="UP000046187"/>
    </source>
</evidence>
<dbReference type="EMBL" id="CXOI01000027">
    <property type="protein sequence ID" value="CTP87104.1"/>
    <property type="molecule type" value="Genomic_DNA"/>
</dbReference>
<gene>
    <name evidence="1" type="ORF">XTALMG727_1912</name>
</gene>
<keyword evidence="2" id="KW-1185">Reference proteome</keyword>
<name>A0A0K2ZSH1_9XANT</name>
<accession>A0A0K2ZSH1</accession>
<reference evidence="2" key="1">
    <citation type="submission" date="2015-07" db="EMBL/GenBank/DDBJ databases">
        <authorList>
            <person name="Wibberg D."/>
        </authorList>
    </citation>
    <scope>NUCLEOTIDE SEQUENCE [LARGE SCALE GENOMIC DNA]</scope>
</reference>
<sequence>MRPGRQLWAARNKDWVNHAELAEANALLERLCELLSRPRDPSRDRPMSLAFVLAPAAVRGRRRVPRG</sequence>
<organism evidence="1 2">
    <name type="scientific">Xanthomonas graminis pv. arrhenatheri LMG 727</name>
    <dbReference type="NCBI Taxonomy" id="1195923"/>
    <lineage>
        <taxon>Bacteria</taxon>
        <taxon>Pseudomonadati</taxon>
        <taxon>Pseudomonadota</taxon>
        <taxon>Gammaproteobacteria</taxon>
        <taxon>Lysobacterales</taxon>
        <taxon>Lysobacteraceae</taxon>
        <taxon>Xanthomonas</taxon>
        <taxon>Xanthomonas translucens group</taxon>
        <taxon>Xanthomonas graminis</taxon>
    </lineage>
</organism>